<keyword evidence="1" id="KW-0812">Transmembrane</keyword>
<dbReference type="Proteomes" id="UP000327013">
    <property type="component" value="Unassembled WGS sequence"/>
</dbReference>
<organism evidence="2 3">
    <name type="scientific">Carpinus fangiana</name>
    <dbReference type="NCBI Taxonomy" id="176857"/>
    <lineage>
        <taxon>Eukaryota</taxon>
        <taxon>Viridiplantae</taxon>
        <taxon>Streptophyta</taxon>
        <taxon>Embryophyta</taxon>
        <taxon>Tracheophyta</taxon>
        <taxon>Spermatophyta</taxon>
        <taxon>Magnoliopsida</taxon>
        <taxon>eudicotyledons</taxon>
        <taxon>Gunneridae</taxon>
        <taxon>Pentapetalae</taxon>
        <taxon>rosids</taxon>
        <taxon>fabids</taxon>
        <taxon>Fagales</taxon>
        <taxon>Betulaceae</taxon>
        <taxon>Carpinus</taxon>
    </lineage>
</organism>
<reference evidence="2 3" key="1">
    <citation type="submission" date="2019-06" db="EMBL/GenBank/DDBJ databases">
        <title>A chromosomal-level reference genome of Carpinus fangiana (Coryloideae, Betulaceae).</title>
        <authorList>
            <person name="Yang X."/>
            <person name="Wang Z."/>
            <person name="Zhang L."/>
            <person name="Hao G."/>
            <person name="Liu J."/>
            <person name="Yang Y."/>
        </authorList>
    </citation>
    <scope>NUCLEOTIDE SEQUENCE [LARGE SCALE GENOMIC DNA]</scope>
    <source>
        <strain evidence="2">Cfa_2016G</strain>
        <tissue evidence="2">Leaf</tissue>
    </source>
</reference>
<dbReference type="EMBL" id="VIBQ01000017">
    <property type="protein sequence ID" value="KAB8360816.1"/>
    <property type="molecule type" value="Genomic_DNA"/>
</dbReference>
<keyword evidence="1" id="KW-0472">Membrane</keyword>
<keyword evidence="1" id="KW-1133">Transmembrane helix</keyword>
<name>A0A5N6KYS8_9ROSI</name>
<evidence type="ECO:0000313" key="3">
    <source>
        <dbReference type="Proteomes" id="UP000327013"/>
    </source>
</evidence>
<keyword evidence="3" id="KW-1185">Reference proteome</keyword>
<dbReference type="AlphaFoldDB" id="A0A5N6KYS8"/>
<gene>
    <name evidence="2" type="ORF">FH972_024550</name>
</gene>
<protein>
    <submittedName>
        <fullName evidence="2">Uncharacterized protein</fullName>
    </submittedName>
</protein>
<comment type="caution">
    <text evidence="2">The sequence shown here is derived from an EMBL/GenBank/DDBJ whole genome shotgun (WGS) entry which is preliminary data.</text>
</comment>
<evidence type="ECO:0000256" key="1">
    <source>
        <dbReference type="SAM" id="Phobius"/>
    </source>
</evidence>
<feature type="transmembrane region" description="Helical" evidence="1">
    <location>
        <begin position="81"/>
        <end position="105"/>
    </location>
</feature>
<evidence type="ECO:0000313" key="2">
    <source>
        <dbReference type="EMBL" id="KAB8360816.1"/>
    </source>
</evidence>
<sequence>MVERRRSLRRAEGSVAGGFRIAATSAYVGCNSSERVRCPRGRRWNSAAKRGLPLRIAGRIGDGDGAGDGANTTLPVQVHSVAVIVVLTAWFPVDLVTLWALWYSAPSNFRLSPLSWIHQRHHEPSSMVALSIIVSVLSGEVGHERRIPGQAACACPCLSTYWANSKGSCPEPARAEMDERTSRQWPVIRASGGFPWAHPGAHMWGLPPPQEIKTVFSPGDDNLTDH</sequence>
<accession>A0A5N6KYS8</accession>
<proteinExistence type="predicted"/>